<dbReference type="PROSITE" id="PS01187">
    <property type="entry name" value="EGF_CA"/>
    <property type="match status" value="2"/>
</dbReference>
<gene>
    <name evidence="8" type="ORF">PACLA_8A056880</name>
</gene>
<feature type="disulfide bond" evidence="7">
    <location>
        <begin position="127"/>
        <end position="137"/>
    </location>
</feature>
<reference evidence="8" key="1">
    <citation type="submission" date="2020-04" db="EMBL/GenBank/DDBJ databases">
        <authorList>
            <person name="Alioto T."/>
            <person name="Alioto T."/>
            <person name="Gomez Garrido J."/>
        </authorList>
    </citation>
    <scope>NUCLEOTIDE SEQUENCE</scope>
    <source>
        <strain evidence="8">A484AB</strain>
    </source>
</reference>
<dbReference type="AlphaFoldDB" id="A0A6S7JA72"/>
<dbReference type="Gene3D" id="3.10.250.10">
    <property type="entry name" value="SRCR-like domain"/>
    <property type="match status" value="3"/>
</dbReference>
<evidence type="ECO:0000256" key="5">
    <source>
        <dbReference type="ARBA" id="ARBA00023180"/>
    </source>
</evidence>
<dbReference type="PROSITE" id="PS00010">
    <property type="entry name" value="ASX_HYDROXYL"/>
    <property type="match status" value="3"/>
</dbReference>
<dbReference type="InterPro" id="IPR001190">
    <property type="entry name" value="SRCR"/>
</dbReference>
<dbReference type="GO" id="GO:0016020">
    <property type="term" value="C:membrane"/>
    <property type="evidence" value="ECO:0007669"/>
    <property type="project" value="InterPro"/>
</dbReference>
<feature type="disulfide bond" evidence="7">
    <location>
        <begin position="315"/>
        <end position="325"/>
    </location>
</feature>
<dbReference type="PANTHER" id="PTHR47653">
    <property type="entry name" value="PROTEIN BARK BEETLE"/>
    <property type="match status" value="1"/>
</dbReference>
<dbReference type="GO" id="GO:0045217">
    <property type="term" value="P:cell-cell junction maintenance"/>
    <property type="evidence" value="ECO:0007669"/>
    <property type="project" value="TreeGrafter"/>
</dbReference>
<comment type="caution">
    <text evidence="8">The sequence shown here is derived from an EMBL/GenBank/DDBJ whole genome shotgun (WGS) entry which is preliminary data.</text>
</comment>
<dbReference type="SMART" id="SM00181">
    <property type="entry name" value="EGF"/>
    <property type="match status" value="3"/>
</dbReference>
<feature type="disulfide bond" evidence="7">
    <location>
        <begin position="391"/>
        <end position="452"/>
    </location>
</feature>
<dbReference type="OrthoDB" id="6020543at2759"/>
<evidence type="ECO:0000256" key="2">
    <source>
        <dbReference type="ARBA" id="ARBA00022729"/>
    </source>
</evidence>
<dbReference type="Proteomes" id="UP001152795">
    <property type="component" value="Unassembled WGS sequence"/>
</dbReference>
<name>A0A6S7JA72_PARCT</name>
<evidence type="ECO:0000256" key="1">
    <source>
        <dbReference type="ARBA" id="ARBA00022536"/>
    </source>
</evidence>
<dbReference type="PANTHER" id="PTHR47653:SF1">
    <property type="entry name" value="DELETED IN MALIGNANT BRAIN TUMORS 1 PROTEIN"/>
    <property type="match status" value="1"/>
</dbReference>
<dbReference type="CDD" id="cd00054">
    <property type="entry name" value="EGF_CA"/>
    <property type="match status" value="3"/>
</dbReference>
<organism evidence="8 9">
    <name type="scientific">Paramuricea clavata</name>
    <name type="common">Red gorgonian</name>
    <name type="synonym">Violescent sea-whip</name>
    <dbReference type="NCBI Taxonomy" id="317549"/>
    <lineage>
        <taxon>Eukaryota</taxon>
        <taxon>Metazoa</taxon>
        <taxon>Cnidaria</taxon>
        <taxon>Anthozoa</taxon>
        <taxon>Octocorallia</taxon>
        <taxon>Malacalcyonacea</taxon>
        <taxon>Plexauridae</taxon>
        <taxon>Paramuricea</taxon>
    </lineage>
</organism>
<evidence type="ECO:0000313" key="8">
    <source>
        <dbReference type="EMBL" id="CAB4014011.1"/>
    </source>
</evidence>
<evidence type="ECO:0000256" key="6">
    <source>
        <dbReference type="PROSITE-ProRule" id="PRU00076"/>
    </source>
</evidence>
<dbReference type="PROSITE" id="PS50287">
    <property type="entry name" value="SRCR_2"/>
    <property type="match status" value="3"/>
</dbReference>
<keyword evidence="3" id="KW-0677">Repeat</keyword>
<dbReference type="FunFam" id="3.10.250.10:FF:000011">
    <property type="entry name" value="Scavenger receptor class A member 5"/>
    <property type="match status" value="1"/>
</dbReference>
<dbReference type="EMBL" id="CACRXK020008112">
    <property type="protein sequence ID" value="CAB4014011.1"/>
    <property type="molecule type" value="Genomic_DNA"/>
</dbReference>
<keyword evidence="4 7" id="KW-1015">Disulfide bond</keyword>
<evidence type="ECO:0000256" key="4">
    <source>
        <dbReference type="ARBA" id="ARBA00023157"/>
    </source>
</evidence>
<dbReference type="GO" id="GO:0005509">
    <property type="term" value="F:calcium ion binding"/>
    <property type="evidence" value="ECO:0007669"/>
    <property type="project" value="InterPro"/>
</dbReference>
<evidence type="ECO:0000313" key="9">
    <source>
        <dbReference type="Proteomes" id="UP001152795"/>
    </source>
</evidence>
<dbReference type="SMART" id="SM00202">
    <property type="entry name" value="SR"/>
    <property type="match status" value="3"/>
</dbReference>
<dbReference type="InterPro" id="IPR018097">
    <property type="entry name" value="EGF_Ca-bd_CS"/>
</dbReference>
<protein>
    <submittedName>
        <fullName evidence="8">Deleted in malignant brain tumors 1 -like</fullName>
    </submittedName>
</protein>
<evidence type="ECO:0000256" key="3">
    <source>
        <dbReference type="ARBA" id="ARBA00022737"/>
    </source>
</evidence>
<dbReference type="SUPFAM" id="SSF56487">
    <property type="entry name" value="SRCR-like"/>
    <property type="match status" value="3"/>
</dbReference>
<feature type="disulfide bond" evidence="7">
    <location>
        <begin position="422"/>
        <end position="432"/>
    </location>
</feature>
<sequence>MEFICYAFLEIDECSLSLDDCHPNSNCINIDGSFLCICDEEFAGNETLCQDKSIAVRLLGPSSFNGTGRVEVFYNGQWGTICHDYWDINDARVVCRQLGYPHGALRALQGYQVPDGTGQIWLDNVRCTGNEQSLINCSHNGWGNHNCRHYKDAGVQCSLTDVDECARGWDNCGSNSQCINTVGSYSCRCNLGYSGNGFYCYDIDECSLSVHDCHQHATCINIDGSFLCTCVREFGTDCEDKVTAVRLRGPSIFNGTGRVEVYYNGRWGTICDDYWDINDASVVCRQLGYQNALAALQGAYVPDGSGQIWLDDVECTGHERSLERCSHSGWGSHNCGHYEDAGVICSSAGPRIRLQGPLSSKGTGRVEIFVNGRWGTICDDLWDINDARVVCRQLGYQYTVRALQGGDVPVGTGQIWLTNVRCNGSEQNLLSCSHDGLGNHYCGHGEDAGVECSSGAEIYDDCVEAHRIACNGGNSLAGIYNVKARNSDGYANTFCDNGANIIGCEGNGWTLVGRISGDPFNNSTSYNAELWTTRNTTDQLDSTSFDANVTAVCLTSDNFGISFPVQAPNLHSLFFGKKVLELNPQDWVNGITAGGVAINHFQSGCYEVGFNVGDNNEIQARMGVVSRNNSGCDLSEVQGIGVGIRVAGKEEYNSAHGIIVGGNLTLAYDHFRILVRSRPWIDENTPSP</sequence>
<feature type="disulfide bond" evidence="7">
    <location>
        <begin position="378"/>
        <end position="442"/>
    </location>
</feature>
<dbReference type="SMART" id="SM00179">
    <property type="entry name" value="EGF_CA"/>
    <property type="match status" value="3"/>
</dbReference>
<dbReference type="InterPro" id="IPR049883">
    <property type="entry name" value="NOTCH1_EGF-like"/>
</dbReference>
<dbReference type="FunFam" id="3.10.250.10:FF:000001">
    <property type="entry name" value="Lysyl oxidase 4 isoform X1"/>
    <property type="match status" value="1"/>
</dbReference>
<feature type="disulfide bond" evidence="7">
    <location>
        <begin position="284"/>
        <end position="345"/>
    </location>
</feature>
<feature type="disulfide bond" evidence="7">
    <location>
        <begin position="271"/>
        <end position="335"/>
    </location>
</feature>
<dbReference type="FunFam" id="3.10.250.10:FF:000006">
    <property type="entry name" value="neurotrypsin isoform X2"/>
    <property type="match status" value="1"/>
</dbReference>
<keyword evidence="2" id="KW-0732">Signal</keyword>
<dbReference type="PRINTS" id="PR00258">
    <property type="entry name" value="SPERACTRCPTR"/>
</dbReference>
<dbReference type="Pfam" id="PF07645">
    <property type="entry name" value="EGF_CA"/>
    <property type="match status" value="3"/>
</dbReference>
<comment type="caution">
    <text evidence="7">Lacks conserved residue(s) required for the propagation of feature annotation.</text>
</comment>
<dbReference type="SUPFAM" id="SSF57196">
    <property type="entry name" value="EGF/Laminin"/>
    <property type="match status" value="3"/>
</dbReference>
<keyword evidence="9" id="KW-1185">Reference proteome</keyword>
<keyword evidence="1 6" id="KW-0245">EGF-like domain</keyword>
<dbReference type="Pfam" id="PF00530">
    <property type="entry name" value="SRCR"/>
    <property type="match status" value="3"/>
</dbReference>
<dbReference type="InterPro" id="IPR001881">
    <property type="entry name" value="EGF-like_Ca-bd_dom"/>
</dbReference>
<proteinExistence type="predicted"/>
<accession>A0A6S7JA72</accession>
<dbReference type="FunFam" id="2.10.25.10:FF:000038">
    <property type="entry name" value="Fibrillin 2"/>
    <property type="match status" value="3"/>
</dbReference>
<dbReference type="InterPro" id="IPR000152">
    <property type="entry name" value="EGF-type_Asp/Asn_hydroxyl_site"/>
</dbReference>
<dbReference type="PROSITE" id="PS50026">
    <property type="entry name" value="EGF_3"/>
    <property type="match status" value="3"/>
</dbReference>
<evidence type="ECO:0000256" key="7">
    <source>
        <dbReference type="PROSITE-ProRule" id="PRU00196"/>
    </source>
</evidence>
<dbReference type="PROSITE" id="PS01186">
    <property type="entry name" value="EGF_2"/>
    <property type="match status" value="1"/>
</dbReference>
<dbReference type="InterPro" id="IPR000742">
    <property type="entry name" value="EGF"/>
</dbReference>
<dbReference type="InterPro" id="IPR053243">
    <property type="entry name" value="SJ_maturation_regulator"/>
</dbReference>
<keyword evidence="5" id="KW-0325">Glycoprotein</keyword>
<dbReference type="Gene3D" id="2.10.25.10">
    <property type="entry name" value="Laminin"/>
    <property type="match status" value="3"/>
</dbReference>
<dbReference type="InterPro" id="IPR036772">
    <property type="entry name" value="SRCR-like_dom_sf"/>
</dbReference>